<feature type="compositionally biased region" description="Basic and acidic residues" evidence="1">
    <location>
        <begin position="187"/>
        <end position="197"/>
    </location>
</feature>
<feature type="compositionally biased region" description="Gly residues" evidence="1">
    <location>
        <begin position="164"/>
        <end position="173"/>
    </location>
</feature>
<feature type="compositionally biased region" description="Low complexity" evidence="1">
    <location>
        <begin position="100"/>
        <end position="122"/>
    </location>
</feature>
<dbReference type="RefSeq" id="WP_156206784.1">
    <property type="nucleotide sequence ID" value="NZ_WHPN01000321.1"/>
</dbReference>
<proteinExistence type="predicted"/>
<comment type="caution">
    <text evidence="3">The sequence shown here is derived from an EMBL/GenBank/DDBJ whole genome shotgun (WGS) entry which is preliminary data.</text>
</comment>
<reference evidence="3 4" key="1">
    <citation type="submission" date="2019-10" db="EMBL/GenBank/DDBJ databases">
        <title>Streptomyces tenebrisbrunneis sp.nov., an endogenous actinomycete isolated from of Lycium ruthenicum.</title>
        <authorList>
            <person name="Ma L."/>
        </authorList>
    </citation>
    <scope>NUCLEOTIDE SEQUENCE [LARGE SCALE GENOMIC DNA]</scope>
    <source>
        <strain evidence="3 4">TRM 66187</strain>
    </source>
</reference>
<dbReference type="Proteomes" id="UP000621266">
    <property type="component" value="Unassembled WGS sequence"/>
</dbReference>
<feature type="compositionally biased region" description="Basic residues" evidence="1">
    <location>
        <begin position="27"/>
        <end position="48"/>
    </location>
</feature>
<dbReference type="InterPro" id="IPR002509">
    <property type="entry name" value="NODB_dom"/>
</dbReference>
<gene>
    <name evidence="3" type="ORF">GCU69_20200</name>
</gene>
<feature type="region of interest" description="Disordered" evidence="1">
    <location>
        <begin position="155"/>
        <end position="217"/>
    </location>
</feature>
<name>A0ABQ7FE65_9ACTN</name>
<evidence type="ECO:0000313" key="4">
    <source>
        <dbReference type="Proteomes" id="UP000621266"/>
    </source>
</evidence>
<accession>A0ABQ7FE65</accession>
<dbReference type="CDD" id="cd10917">
    <property type="entry name" value="CE4_NodB_like_6s_7s"/>
    <property type="match status" value="1"/>
</dbReference>
<protein>
    <submittedName>
        <fullName evidence="3">Polysaccharide deacetylase family protein</fullName>
    </submittedName>
</protein>
<dbReference type="PANTHER" id="PTHR10587:SF134">
    <property type="entry name" value="SECRETED PROTEIN"/>
    <property type="match status" value="1"/>
</dbReference>
<keyword evidence="4" id="KW-1185">Reference proteome</keyword>
<dbReference type="InterPro" id="IPR050248">
    <property type="entry name" value="Polysacc_deacetylase_ArnD"/>
</dbReference>
<evidence type="ECO:0000259" key="2">
    <source>
        <dbReference type="PROSITE" id="PS51677"/>
    </source>
</evidence>
<feature type="domain" description="NodB homology" evidence="2">
    <location>
        <begin position="246"/>
        <end position="427"/>
    </location>
</feature>
<dbReference type="InterPro" id="IPR011330">
    <property type="entry name" value="Glyco_hydro/deAcase_b/a-brl"/>
</dbReference>
<dbReference type="SUPFAM" id="SSF88713">
    <property type="entry name" value="Glycoside hydrolase/deacetylase"/>
    <property type="match status" value="1"/>
</dbReference>
<dbReference type="PANTHER" id="PTHR10587">
    <property type="entry name" value="GLYCOSYL TRANSFERASE-RELATED"/>
    <property type="match status" value="1"/>
</dbReference>
<dbReference type="Gene3D" id="3.20.20.370">
    <property type="entry name" value="Glycoside hydrolase/deacetylase"/>
    <property type="match status" value="1"/>
</dbReference>
<dbReference type="Pfam" id="PF01522">
    <property type="entry name" value="Polysacc_deac_1"/>
    <property type="match status" value="1"/>
</dbReference>
<dbReference type="PROSITE" id="PS51677">
    <property type="entry name" value="NODB"/>
    <property type="match status" value="1"/>
</dbReference>
<feature type="compositionally biased region" description="Basic and acidic residues" evidence="1">
    <location>
        <begin position="1"/>
        <end position="11"/>
    </location>
</feature>
<organism evidence="3 4">
    <name type="scientific">Streptomyces lycii</name>
    <dbReference type="NCBI Taxonomy" id="2654337"/>
    <lineage>
        <taxon>Bacteria</taxon>
        <taxon>Bacillati</taxon>
        <taxon>Actinomycetota</taxon>
        <taxon>Actinomycetes</taxon>
        <taxon>Kitasatosporales</taxon>
        <taxon>Streptomycetaceae</taxon>
        <taxon>Streptomyces</taxon>
    </lineage>
</organism>
<evidence type="ECO:0000313" key="3">
    <source>
        <dbReference type="EMBL" id="KAF4407326.1"/>
    </source>
</evidence>
<dbReference type="EMBL" id="WHPN01000321">
    <property type="protein sequence ID" value="KAF4407326.1"/>
    <property type="molecule type" value="Genomic_DNA"/>
</dbReference>
<sequence>MGFVRKDDKNGRGWTTRARAAPEPHGRPPHRQPHRHNPHRKGPRRRARTSGVVLGLALAGIVSGACAQPPEDGWPPAPGVRDDRASASVTDSPASVTDHPASAPGSSAPASDAPASGPGRSALSGGDAEPPARGDGVAPLAGTALALAESAERIRKEAAAPGKGTAGGRGTPKGRGTRAAPGDPEDPADRERRRAAAEKWGLAEPPLLPPPPPRTKPELHTPPGFRRGSDMTGLPHVIARVPTDDPVVFLTIDDGDHKDPRLLRMLDELDVPVSAFLSHYLIRDGYDYFRTLRAQGSRVQNHTLDHPYLTSLSYAGQREQICGQQRHLEREIGERPRLLRPPYGAYDRDTLRAATACGIDVVPLWAAEAFPGRMEFRDGKRLRPGDIVLTHFRGPRDWDGTMPDVVRRVLRTATGQGLAVALLEDYV</sequence>
<evidence type="ECO:0000256" key="1">
    <source>
        <dbReference type="SAM" id="MobiDB-lite"/>
    </source>
</evidence>
<feature type="region of interest" description="Disordered" evidence="1">
    <location>
        <begin position="1"/>
        <end position="52"/>
    </location>
</feature>
<feature type="region of interest" description="Disordered" evidence="1">
    <location>
        <begin position="65"/>
        <end position="140"/>
    </location>
</feature>